<proteinExistence type="predicted"/>
<protein>
    <submittedName>
        <fullName evidence="2">Uncharacterized protein</fullName>
    </submittedName>
</protein>
<feature type="compositionally biased region" description="Acidic residues" evidence="1">
    <location>
        <begin position="289"/>
        <end position="322"/>
    </location>
</feature>
<feature type="region of interest" description="Disordered" evidence="1">
    <location>
        <begin position="283"/>
        <end position="437"/>
    </location>
</feature>
<gene>
    <name evidence="2" type="ORF">CBR_g18587</name>
</gene>
<organism evidence="2 3">
    <name type="scientific">Chara braunii</name>
    <name type="common">Braun's stonewort</name>
    <dbReference type="NCBI Taxonomy" id="69332"/>
    <lineage>
        <taxon>Eukaryota</taxon>
        <taxon>Viridiplantae</taxon>
        <taxon>Streptophyta</taxon>
        <taxon>Charophyceae</taxon>
        <taxon>Charales</taxon>
        <taxon>Characeae</taxon>
        <taxon>Chara</taxon>
    </lineage>
</organism>
<name>A0A388JT70_CHABU</name>
<dbReference type="EMBL" id="BFEA01000016">
    <property type="protein sequence ID" value="GBG60991.1"/>
    <property type="molecule type" value="Genomic_DNA"/>
</dbReference>
<dbReference type="Gramene" id="GBG60991">
    <property type="protein sequence ID" value="GBG60991"/>
    <property type="gene ID" value="CBR_g18587"/>
</dbReference>
<dbReference type="Proteomes" id="UP000265515">
    <property type="component" value="Unassembled WGS sequence"/>
</dbReference>
<dbReference type="AlphaFoldDB" id="A0A388JT70"/>
<reference evidence="2 3" key="1">
    <citation type="journal article" date="2018" name="Cell">
        <title>The Chara Genome: Secondary Complexity and Implications for Plant Terrestrialization.</title>
        <authorList>
            <person name="Nishiyama T."/>
            <person name="Sakayama H."/>
            <person name="Vries J.D."/>
            <person name="Buschmann H."/>
            <person name="Saint-Marcoux D."/>
            <person name="Ullrich K.K."/>
            <person name="Haas F.B."/>
            <person name="Vanderstraeten L."/>
            <person name="Becker D."/>
            <person name="Lang D."/>
            <person name="Vosolsobe S."/>
            <person name="Rombauts S."/>
            <person name="Wilhelmsson P.K.I."/>
            <person name="Janitza P."/>
            <person name="Kern R."/>
            <person name="Heyl A."/>
            <person name="Rumpler F."/>
            <person name="Villalobos L.I.A.C."/>
            <person name="Clay J.M."/>
            <person name="Skokan R."/>
            <person name="Toyoda A."/>
            <person name="Suzuki Y."/>
            <person name="Kagoshima H."/>
            <person name="Schijlen E."/>
            <person name="Tajeshwar N."/>
            <person name="Catarino B."/>
            <person name="Hetherington A.J."/>
            <person name="Saltykova A."/>
            <person name="Bonnot C."/>
            <person name="Breuninger H."/>
            <person name="Symeonidi A."/>
            <person name="Radhakrishnan G.V."/>
            <person name="Van Nieuwerburgh F."/>
            <person name="Deforce D."/>
            <person name="Chang C."/>
            <person name="Karol K.G."/>
            <person name="Hedrich R."/>
            <person name="Ulvskov P."/>
            <person name="Glockner G."/>
            <person name="Delwiche C.F."/>
            <person name="Petrasek J."/>
            <person name="Van de Peer Y."/>
            <person name="Friml J."/>
            <person name="Beilby M."/>
            <person name="Dolan L."/>
            <person name="Kohara Y."/>
            <person name="Sugano S."/>
            <person name="Fujiyama A."/>
            <person name="Delaux P.-M."/>
            <person name="Quint M."/>
            <person name="TheiBen G."/>
            <person name="Hagemann M."/>
            <person name="Harholt J."/>
            <person name="Dunand C."/>
            <person name="Zachgo S."/>
            <person name="Langdale J."/>
            <person name="Maumus F."/>
            <person name="Straeten D.V.D."/>
            <person name="Gould S.B."/>
            <person name="Rensing S.A."/>
        </authorList>
    </citation>
    <scope>NUCLEOTIDE SEQUENCE [LARGE SCALE GENOMIC DNA]</scope>
    <source>
        <strain evidence="2 3">S276</strain>
    </source>
</reference>
<feature type="compositionally biased region" description="Basic and acidic residues" evidence="1">
    <location>
        <begin position="357"/>
        <end position="366"/>
    </location>
</feature>
<evidence type="ECO:0000256" key="1">
    <source>
        <dbReference type="SAM" id="MobiDB-lite"/>
    </source>
</evidence>
<comment type="caution">
    <text evidence="2">The sequence shown here is derived from an EMBL/GenBank/DDBJ whole genome shotgun (WGS) entry which is preliminary data.</text>
</comment>
<sequence>MALKRLTNYKGMIERWVVRLQEYDFHIVHRKTEKHVAGLGRGDHGHVDRVVGSTGGKDRNLERYRSPIPHLQQHAGDPLPGAPSLCAAPMDCHRLALFNLLSDLRSFWKFAIDHALSFWIWELSVPILDEDKWNEWWDAYVELGFCLVGVVFHWAKPAPDAEGVEVQDDEVELLIAQAWGTDTEGELLRILFGKVEEGHHDAITHELLVFLVQLVDDLPLDILSRCDEKLETDVLTRTLAPHLLWSTCTELDGDNCFYPSPSLYLEIDVADLTLWDRFIRRGNAQGVGDGDDKEEEEAEEEESGTDRDDPEYICSEEEEEATGEGSGSGEPSGRPRRSKEEEEAEAQRRREKAKGKRPVEKSERPPPHPLLDDPSLNPEPPHEESEGNGAAAEGSGSRRRRRSESSAPPSPPSRATLHLRRNAGNRALSLVVIPSSP</sequence>
<evidence type="ECO:0000313" key="3">
    <source>
        <dbReference type="Proteomes" id="UP000265515"/>
    </source>
</evidence>
<keyword evidence="3" id="KW-1185">Reference proteome</keyword>
<accession>A0A388JT70</accession>
<evidence type="ECO:0000313" key="2">
    <source>
        <dbReference type="EMBL" id="GBG60991.1"/>
    </source>
</evidence>